<protein>
    <submittedName>
        <fullName evidence="1">Uncharacterized protein</fullName>
    </submittedName>
</protein>
<dbReference type="AlphaFoldDB" id="A0A7Y4B840"/>
<dbReference type="RefSeq" id="WP_115386087.1">
    <property type="nucleotide sequence ID" value="NZ_CP118930.1"/>
</dbReference>
<evidence type="ECO:0000313" key="2">
    <source>
        <dbReference type="Proteomes" id="UP000532247"/>
    </source>
</evidence>
<dbReference type="Proteomes" id="UP000532247">
    <property type="component" value="Unassembled WGS sequence"/>
</dbReference>
<proteinExistence type="predicted"/>
<accession>A0A7Y4B840</accession>
<gene>
    <name evidence="1" type="ORF">F0254_26770</name>
</gene>
<dbReference type="EMBL" id="VTYF01000077">
    <property type="protein sequence ID" value="NOI12363.1"/>
    <property type="molecule type" value="Genomic_DNA"/>
</dbReference>
<organism evidence="1 2">
    <name type="scientific">Vibrio alginolyticus</name>
    <dbReference type="NCBI Taxonomy" id="663"/>
    <lineage>
        <taxon>Bacteria</taxon>
        <taxon>Pseudomonadati</taxon>
        <taxon>Pseudomonadota</taxon>
        <taxon>Gammaproteobacteria</taxon>
        <taxon>Vibrionales</taxon>
        <taxon>Vibrionaceae</taxon>
        <taxon>Vibrio</taxon>
    </lineage>
</organism>
<comment type="caution">
    <text evidence="1">The sequence shown here is derived from an EMBL/GenBank/DDBJ whole genome shotgun (WGS) entry which is preliminary data.</text>
</comment>
<reference evidence="1 2" key="1">
    <citation type="submission" date="2019-09" db="EMBL/GenBank/DDBJ databases">
        <title>Draft genome sequencing and comparative genomics of hatchery-associated Vibrios.</title>
        <authorList>
            <person name="Kehlet-Delgado H."/>
            <person name="Mueller R.S."/>
        </authorList>
    </citation>
    <scope>NUCLEOTIDE SEQUENCE [LARGE SCALE GENOMIC DNA]</scope>
    <source>
        <strain evidence="1 2">081416A</strain>
    </source>
</reference>
<sequence length="213" mass="23995">MDTRKLFRVEDSYPYGNALLNYQSNAIEEVLGFAASYRRAAMALVAGHDRQKVVAIDNAALPIVFLYRHSFELYLKAMVYHSAAVTINKSEISDALPKLWKGHSLVKLVKMVSPVIKPSPSNNLVFDGELYEKILSVANQIDAIDDGSYSFRYPITSKEQASLPSHFMFNIFIFSEVVENMLDDVSQICRSLRHGGEKNSCQMKLSLPRVLVK</sequence>
<name>A0A7Y4B840_VIBAL</name>
<evidence type="ECO:0000313" key="1">
    <source>
        <dbReference type="EMBL" id="NOI12363.1"/>
    </source>
</evidence>